<dbReference type="Gene3D" id="3.40.190.10">
    <property type="entry name" value="Periplasmic binding protein-like II"/>
    <property type="match status" value="1"/>
</dbReference>
<dbReference type="CDD" id="cd08499">
    <property type="entry name" value="PBP2_Ylib_like"/>
    <property type="match status" value="1"/>
</dbReference>
<dbReference type="PANTHER" id="PTHR30290">
    <property type="entry name" value="PERIPLASMIC BINDING COMPONENT OF ABC TRANSPORTER"/>
    <property type="match status" value="1"/>
</dbReference>
<comment type="function">
    <text evidence="1">Part of the ABC transporter complex GsiABCD involved in glutathione import. Binds glutathione.</text>
</comment>
<feature type="signal peptide" evidence="8">
    <location>
        <begin position="1"/>
        <end position="25"/>
    </location>
</feature>
<feature type="domain" description="Solute-binding protein family 5" evidence="9">
    <location>
        <begin position="68"/>
        <end position="424"/>
    </location>
</feature>
<evidence type="ECO:0000256" key="6">
    <source>
        <dbReference type="ARBA" id="ARBA00022729"/>
    </source>
</evidence>
<reference evidence="10 11" key="1">
    <citation type="submission" date="2016-10" db="EMBL/GenBank/DDBJ databases">
        <title>The Draft Genome Sequence of the Potato Rhizosphere Bacteria Ochrobactrum sp. IPA7.2.</title>
        <authorList>
            <person name="Gogoleva N.E."/>
            <person name="Khlopko Y.A."/>
            <person name="Burygin G.L."/>
            <person name="Plotnikov A.O."/>
        </authorList>
    </citation>
    <scope>NUCLEOTIDE SEQUENCE [LARGE SCALE GENOMIC DNA]</scope>
    <source>
        <strain evidence="10 11">IPA7.2</strain>
    </source>
</reference>
<evidence type="ECO:0000256" key="1">
    <source>
        <dbReference type="ARBA" id="ARBA00003489"/>
    </source>
</evidence>
<dbReference type="RefSeq" id="WP_071632277.1">
    <property type="nucleotide sequence ID" value="NZ_MOEC01000013.1"/>
</dbReference>
<dbReference type="GO" id="GO:0042938">
    <property type="term" value="P:dipeptide transport"/>
    <property type="evidence" value="ECO:0007669"/>
    <property type="project" value="TreeGrafter"/>
</dbReference>
<dbReference type="InterPro" id="IPR030678">
    <property type="entry name" value="Peptide/Ni-bd"/>
</dbReference>
<keyword evidence="5" id="KW-0813">Transport</keyword>
<feature type="chain" id="PRO_5009639058" description="Glutathione-binding protein GsiB" evidence="8">
    <location>
        <begin position="26"/>
        <end position="510"/>
    </location>
</feature>
<protein>
    <recommendedName>
        <fullName evidence="4">Glutathione-binding protein GsiB</fullName>
    </recommendedName>
</protein>
<dbReference type="Pfam" id="PF00496">
    <property type="entry name" value="SBP_bac_5"/>
    <property type="match status" value="1"/>
</dbReference>
<dbReference type="Gene3D" id="3.90.76.10">
    <property type="entry name" value="Dipeptide-binding Protein, Domain 1"/>
    <property type="match status" value="1"/>
</dbReference>
<dbReference type="SUPFAM" id="SSF53850">
    <property type="entry name" value="Periplasmic binding protein-like II"/>
    <property type="match status" value="1"/>
</dbReference>
<evidence type="ECO:0000256" key="3">
    <source>
        <dbReference type="ARBA" id="ARBA00005695"/>
    </source>
</evidence>
<dbReference type="InterPro" id="IPR039424">
    <property type="entry name" value="SBP_5"/>
</dbReference>
<dbReference type="Proteomes" id="UP000182985">
    <property type="component" value="Unassembled WGS sequence"/>
</dbReference>
<keyword evidence="7" id="KW-0574">Periplasm</keyword>
<dbReference type="PIRSF" id="PIRSF002741">
    <property type="entry name" value="MppA"/>
    <property type="match status" value="1"/>
</dbReference>
<organism evidence="10 11">
    <name type="scientific">Brucella cytisi</name>
    <dbReference type="NCBI Taxonomy" id="407152"/>
    <lineage>
        <taxon>Bacteria</taxon>
        <taxon>Pseudomonadati</taxon>
        <taxon>Pseudomonadota</taxon>
        <taxon>Alphaproteobacteria</taxon>
        <taxon>Hyphomicrobiales</taxon>
        <taxon>Brucellaceae</taxon>
        <taxon>Brucella/Ochrobactrum group</taxon>
        <taxon>Brucella</taxon>
    </lineage>
</organism>
<dbReference type="GO" id="GO:0043190">
    <property type="term" value="C:ATP-binding cassette (ABC) transporter complex"/>
    <property type="evidence" value="ECO:0007669"/>
    <property type="project" value="InterPro"/>
</dbReference>
<comment type="similarity">
    <text evidence="3">Belongs to the bacterial solute-binding protein 5 family.</text>
</comment>
<dbReference type="InterPro" id="IPR023765">
    <property type="entry name" value="SBP_5_CS"/>
</dbReference>
<comment type="subcellular location">
    <subcellularLocation>
        <location evidence="2">Periplasm</location>
    </subcellularLocation>
</comment>
<dbReference type="Gene3D" id="3.10.105.10">
    <property type="entry name" value="Dipeptide-binding Protein, Domain 3"/>
    <property type="match status" value="1"/>
</dbReference>
<evidence type="ECO:0000256" key="7">
    <source>
        <dbReference type="ARBA" id="ARBA00022764"/>
    </source>
</evidence>
<dbReference type="OrthoDB" id="9803988at2"/>
<dbReference type="GO" id="GO:1904680">
    <property type="term" value="F:peptide transmembrane transporter activity"/>
    <property type="evidence" value="ECO:0007669"/>
    <property type="project" value="TreeGrafter"/>
</dbReference>
<dbReference type="AlphaFoldDB" id="A0A1J6HJZ4"/>
<dbReference type="EMBL" id="MOEC01000013">
    <property type="protein sequence ID" value="OIS92809.1"/>
    <property type="molecule type" value="Genomic_DNA"/>
</dbReference>
<name>A0A1J6HJZ4_9HYPH</name>
<dbReference type="PANTHER" id="PTHR30290:SF32">
    <property type="entry name" value="GLUTATHIONE-BINDING PROTEIN GSIB"/>
    <property type="match status" value="1"/>
</dbReference>
<dbReference type="GO" id="GO:0030288">
    <property type="term" value="C:outer membrane-bounded periplasmic space"/>
    <property type="evidence" value="ECO:0007669"/>
    <property type="project" value="TreeGrafter"/>
</dbReference>
<dbReference type="InterPro" id="IPR000914">
    <property type="entry name" value="SBP_5_dom"/>
</dbReference>
<proteinExistence type="inferred from homology"/>
<accession>A0A1J6HJZ4</accession>
<evidence type="ECO:0000256" key="4">
    <source>
        <dbReference type="ARBA" id="ARBA00017393"/>
    </source>
</evidence>
<keyword evidence="11" id="KW-1185">Reference proteome</keyword>
<keyword evidence="6 8" id="KW-0732">Signal</keyword>
<comment type="caution">
    <text evidence="10">The sequence shown here is derived from an EMBL/GenBank/DDBJ whole genome shotgun (WGS) entry which is preliminary data.</text>
</comment>
<evidence type="ECO:0000256" key="8">
    <source>
        <dbReference type="SAM" id="SignalP"/>
    </source>
</evidence>
<sequence length="510" mass="56102">MKLKNLLLSSALAAAMMLPGATAWAKSLTVAVPNNLTGLDPTNINDTLSQTSLRLIYQGLFGFDKDMKLIPLLAESYEANGDATEFTIKIRKGIKFHDGTDFNAEAVKVNIERLANPDNKLSRRSLVSMVKEVQVVDDATVKLILKEPFGAMIASLAHPGAMIISPAALEKYGKEIGRNPVGTGPFKFKNWSADTLEVVKNDNYWKEGLPKIDGVTVRSVPESGARFAMLQTGEAQFIPSFPPELMQVAEKNPNVEVDKDPSIVEWYVSLNNLKKPFDDVRVRHALNYAVDKKAYCKIVYNDLCEPADSIIPKNLAFHVPVGNYEYNLDKAKDLMKEAGLESGFETEIWANSNTESIRAVQFIQQQLAQINVKVNVMPLEAGVAAQKIWSVEKPEDAAVQMYYGGWSASTGDADWGIRPLLYGQSFPPAMFNVAYFKDAKVDAAIEGAISTADPAKRAEFYAEAQKAAWEGAPWIFLGVNQNLSAKTKSLSGVYMLPDRGFLLEEAAFAD</sequence>
<evidence type="ECO:0000256" key="2">
    <source>
        <dbReference type="ARBA" id="ARBA00004418"/>
    </source>
</evidence>
<dbReference type="PROSITE" id="PS01040">
    <property type="entry name" value="SBP_BACTERIAL_5"/>
    <property type="match status" value="1"/>
</dbReference>
<evidence type="ECO:0000259" key="9">
    <source>
        <dbReference type="Pfam" id="PF00496"/>
    </source>
</evidence>
<evidence type="ECO:0000313" key="11">
    <source>
        <dbReference type="Proteomes" id="UP000182985"/>
    </source>
</evidence>
<gene>
    <name evidence="10" type="ORF">BLA27_14035</name>
</gene>
<evidence type="ECO:0000313" key="10">
    <source>
        <dbReference type="EMBL" id="OIS92809.1"/>
    </source>
</evidence>
<evidence type="ECO:0000256" key="5">
    <source>
        <dbReference type="ARBA" id="ARBA00022448"/>
    </source>
</evidence>